<proteinExistence type="inferred from homology"/>
<dbReference type="Gene3D" id="1.20.920.20">
    <property type="match status" value="1"/>
</dbReference>
<dbReference type="InterPro" id="IPR024743">
    <property type="entry name" value="Dynein_HC_stalk"/>
</dbReference>
<sequence>SYTTTNLMEDLKNLYKTAGQQGKGASFIFTDNEIKDESFLEYMNNVLSSGEVSNLFARDEMDEILSDLISVMRREFPKRPPTNENLFEYFMSRVRRNLHVILCFSPVGEKFRNRALKFPALISGCTMDWFSRWPKDALVAVSEHFLSVYDIECSPQVKREVVQCMGSFQDGVAEKCVEYFQRYRRSTHVTPKSYLSFIQGYKTIYKEKRSEVQTMANRMNTGLQKLKEASESVAALSKELEVKEKELQIANDKADMVLKEVTVKAQAAERVKVEVQKVKDKAQAIVDSISADKVIAKEKLEAARPALEEAEAALQTIKPSDIATVRTLGRPPHLIMRIMDCVLLLFQRRLNNVKIDPEKNCNTPSWQESLKLMTAGNFLGSLQQFPKDTINEETVELLQPYFEMPDYNIETAKRVCGNVAGLASWTKAMASFFSINKEVLPLKANLAVQESRLAIANVDLEKAQAELDAKQAELDVVQLEYEKAMMEKQTLLEDAERCRHKMQTASSLISGLAGEKERWTEQSKEFAAQTKRLVGDVLLATAFLSYSGPFNQEFRNLVLSDWQRELKQRCIPFAKGLNLAELLIDATTISEWNLQGLPNDDLSIQNGIIVTKAARFPLLIDPQTQGKIWIKNKEARNELQ</sequence>
<evidence type="ECO:0000256" key="1">
    <source>
        <dbReference type="ARBA" id="ARBA00008887"/>
    </source>
</evidence>
<keyword evidence="2" id="KW-0175">Coiled coil</keyword>
<feature type="coiled-coil region" evidence="2">
    <location>
        <begin position="446"/>
        <end position="489"/>
    </location>
</feature>
<feature type="domain" description="Dynein heavy chain ATP-binding dynein motor region" evidence="5">
    <location>
        <begin position="591"/>
        <end position="637"/>
    </location>
</feature>
<keyword evidence="7" id="KW-1185">Reference proteome</keyword>
<dbReference type="EMBL" id="JAHUTJ010050226">
    <property type="protein sequence ID" value="MED6283930.1"/>
    <property type="molecule type" value="Genomic_DNA"/>
</dbReference>
<feature type="non-terminal residue" evidence="6">
    <location>
        <position position="640"/>
    </location>
</feature>
<dbReference type="Pfam" id="PF12780">
    <property type="entry name" value="AAA_8"/>
    <property type="match status" value="1"/>
</dbReference>
<evidence type="ECO:0000259" key="3">
    <source>
        <dbReference type="Pfam" id="PF12777"/>
    </source>
</evidence>
<evidence type="ECO:0000256" key="2">
    <source>
        <dbReference type="SAM" id="Coils"/>
    </source>
</evidence>
<comment type="caution">
    <text evidence="6">The sequence shown here is derived from an EMBL/GenBank/DDBJ whole genome shotgun (WGS) entry which is preliminary data.</text>
</comment>
<feature type="non-terminal residue" evidence="6">
    <location>
        <position position="1"/>
    </location>
</feature>
<gene>
    <name evidence="6" type="primary">DNAH5_3</name>
    <name evidence="6" type="ORF">CHARACLAT_014094</name>
</gene>
<dbReference type="Proteomes" id="UP001352852">
    <property type="component" value="Unassembled WGS sequence"/>
</dbReference>
<evidence type="ECO:0000313" key="7">
    <source>
        <dbReference type="Proteomes" id="UP001352852"/>
    </source>
</evidence>
<dbReference type="InterPro" id="IPR026983">
    <property type="entry name" value="DHC"/>
</dbReference>
<feature type="domain" description="Dynein heavy chain coiled coil stalk" evidence="3">
    <location>
        <begin position="218"/>
        <end position="560"/>
    </location>
</feature>
<dbReference type="InterPro" id="IPR024317">
    <property type="entry name" value="Dynein_heavy_chain_D4_dom"/>
</dbReference>
<dbReference type="Gene3D" id="3.40.50.300">
    <property type="entry name" value="P-loop containing nucleotide triphosphate hydrolases"/>
    <property type="match status" value="2"/>
</dbReference>
<dbReference type="Pfam" id="PF12781">
    <property type="entry name" value="AAA_9"/>
    <property type="match status" value="1"/>
</dbReference>
<accession>A0ABU7EAX2</accession>
<feature type="coiled-coil region" evidence="2">
    <location>
        <begin position="226"/>
        <end position="260"/>
    </location>
</feature>
<protein>
    <submittedName>
        <fullName evidence="6">Dynein heavy chain 5, axonemal</fullName>
    </submittedName>
</protein>
<dbReference type="InterPro" id="IPR027417">
    <property type="entry name" value="P-loop_NTPase"/>
</dbReference>
<feature type="domain" description="Dynein heavy chain AAA module D4" evidence="4">
    <location>
        <begin position="2"/>
        <end position="204"/>
    </location>
</feature>
<evidence type="ECO:0000259" key="5">
    <source>
        <dbReference type="Pfam" id="PF12781"/>
    </source>
</evidence>
<dbReference type="PANTHER" id="PTHR46532:SF13">
    <property type="entry name" value="CYTOPLASMIC DYNEIN 1 HEAVY CHAIN 1"/>
    <property type="match status" value="1"/>
</dbReference>
<dbReference type="SUPFAM" id="SSF52540">
    <property type="entry name" value="P-loop containing nucleoside triphosphate hydrolases"/>
    <property type="match status" value="1"/>
</dbReference>
<reference evidence="6 7" key="1">
    <citation type="submission" date="2021-06" db="EMBL/GenBank/DDBJ databases">
        <authorList>
            <person name="Palmer J.M."/>
        </authorList>
    </citation>
    <scope>NUCLEOTIDE SEQUENCE [LARGE SCALE GENOMIC DNA]</scope>
    <source>
        <strain evidence="6 7">CL_MEX2019</strain>
        <tissue evidence="6">Muscle</tissue>
    </source>
</reference>
<comment type="similarity">
    <text evidence="1">Belongs to the dynein heavy chain family.</text>
</comment>
<dbReference type="InterPro" id="IPR035706">
    <property type="entry name" value="AAA_9"/>
</dbReference>
<dbReference type="Pfam" id="PF12777">
    <property type="entry name" value="MT"/>
    <property type="match status" value="1"/>
</dbReference>
<organism evidence="6 7">
    <name type="scientific">Characodon lateralis</name>
    <dbReference type="NCBI Taxonomy" id="208331"/>
    <lineage>
        <taxon>Eukaryota</taxon>
        <taxon>Metazoa</taxon>
        <taxon>Chordata</taxon>
        <taxon>Craniata</taxon>
        <taxon>Vertebrata</taxon>
        <taxon>Euteleostomi</taxon>
        <taxon>Actinopterygii</taxon>
        <taxon>Neopterygii</taxon>
        <taxon>Teleostei</taxon>
        <taxon>Neoteleostei</taxon>
        <taxon>Acanthomorphata</taxon>
        <taxon>Ovalentaria</taxon>
        <taxon>Atherinomorphae</taxon>
        <taxon>Cyprinodontiformes</taxon>
        <taxon>Goodeidae</taxon>
        <taxon>Characodon</taxon>
    </lineage>
</organism>
<evidence type="ECO:0000259" key="4">
    <source>
        <dbReference type="Pfam" id="PF12780"/>
    </source>
</evidence>
<name>A0ABU7EAX2_9TELE</name>
<dbReference type="PANTHER" id="PTHR46532">
    <property type="entry name" value="MALE FERTILITY FACTOR KL5"/>
    <property type="match status" value="1"/>
</dbReference>
<evidence type="ECO:0000313" key="6">
    <source>
        <dbReference type="EMBL" id="MED6283930.1"/>
    </source>
</evidence>